<dbReference type="AlphaFoldDB" id="A0A6A5QA92"/>
<evidence type="ECO:0000256" key="1">
    <source>
        <dbReference type="SAM" id="Phobius"/>
    </source>
</evidence>
<feature type="transmembrane region" description="Helical" evidence="1">
    <location>
        <begin position="145"/>
        <end position="167"/>
    </location>
</feature>
<organism evidence="3 4">
    <name type="scientific">Ampelomyces quisqualis</name>
    <name type="common">Powdery mildew agent</name>
    <dbReference type="NCBI Taxonomy" id="50730"/>
    <lineage>
        <taxon>Eukaryota</taxon>
        <taxon>Fungi</taxon>
        <taxon>Dikarya</taxon>
        <taxon>Ascomycota</taxon>
        <taxon>Pezizomycotina</taxon>
        <taxon>Dothideomycetes</taxon>
        <taxon>Pleosporomycetidae</taxon>
        <taxon>Pleosporales</taxon>
        <taxon>Pleosporineae</taxon>
        <taxon>Phaeosphaeriaceae</taxon>
        <taxon>Ampelomyces</taxon>
    </lineage>
</organism>
<accession>A0A6A5QA92</accession>
<protein>
    <submittedName>
        <fullName evidence="3">Uncharacterized protein</fullName>
    </submittedName>
</protein>
<dbReference type="OrthoDB" id="5419608at2759"/>
<dbReference type="EMBL" id="ML979142">
    <property type="protein sequence ID" value="KAF1911780.1"/>
    <property type="molecule type" value="Genomic_DNA"/>
</dbReference>
<proteinExistence type="predicted"/>
<gene>
    <name evidence="3" type="ORF">BDU57DRAFT_598424</name>
</gene>
<keyword evidence="4" id="KW-1185">Reference proteome</keyword>
<dbReference type="Proteomes" id="UP000800096">
    <property type="component" value="Unassembled WGS sequence"/>
</dbReference>
<evidence type="ECO:0000313" key="4">
    <source>
        <dbReference type="Proteomes" id="UP000800096"/>
    </source>
</evidence>
<sequence>MRFSSNGALLALAVGAVAQTPVPTAVHNSVLMVVASALPKESVSYVLTSPAAFASEMASSFAAGNTPTWYQALPTDVKALLPSLYPVVSSPTPTPSSSLAVDSSVGTVSANPTGANSTNVSEIHMPTLISTSARPSLPVASANTAAYPAAALGAGVGAALGFIGMLVL</sequence>
<feature type="chain" id="PRO_5025462065" evidence="2">
    <location>
        <begin position="19"/>
        <end position="168"/>
    </location>
</feature>
<keyword evidence="1" id="KW-1133">Transmembrane helix</keyword>
<evidence type="ECO:0000313" key="3">
    <source>
        <dbReference type="EMBL" id="KAF1911780.1"/>
    </source>
</evidence>
<keyword evidence="2" id="KW-0732">Signal</keyword>
<keyword evidence="1" id="KW-0812">Transmembrane</keyword>
<evidence type="ECO:0000256" key="2">
    <source>
        <dbReference type="SAM" id="SignalP"/>
    </source>
</evidence>
<reference evidence="3" key="1">
    <citation type="journal article" date="2020" name="Stud. Mycol.">
        <title>101 Dothideomycetes genomes: a test case for predicting lifestyles and emergence of pathogens.</title>
        <authorList>
            <person name="Haridas S."/>
            <person name="Albert R."/>
            <person name="Binder M."/>
            <person name="Bloem J."/>
            <person name="Labutti K."/>
            <person name="Salamov A."/>
            <person name="Andreopoulos B."/>
            <person name="Baker S."/>
            <person name="Barry K."/>
            <person name="Bills G."/>
            <person name="Bluhm B."/>
            <person name="Cannon C."/>
            <person name="Castanera R."/>
            <person name="Culley D."/>
            <person name="Daum C."/>
            <person name="Ezra D."/>
            <person name="Gonzalez J."/>
            <person name="Henrissat B."/>
            <person name="Kuo A."/>
            <person name="Liang C."/>
            <person name="Lipzen A."/>
            <person name="Lutzoni F."/>
            <person name="Magnuson J."/>
            <person name="Mondo S."/>
            <person name="Nolan M."/>
            <person name="Ohm R."/>
            <person name="Pangilinan J."/>
            <person name="Park H.-J."/>
            <person name="Ramirez L."/>
            <person name="Alfaro M."/>
            <person name="Sun H."/>
            <person name="Tritt A."/>
            <person name="Yoshinaga Y."/>
            <person name="Zwiers L.-H."/>
            <person name="Turgeon B."/>
            <person name="Goodwin S."/>
            <person name="Spatafora J."/>
            <person name="Crous P."/>
            <person name="Grigoriev I."/>
        </authorList>
    </citation>
    <scope>NUCLEOTIDE SEQUENCE</scope>
    <source>
        <strain evidence="3">HMLAC05119</strain>
    </source>
</reference>
<feature type="signal peptide" evidence="2">
    <location>
        <begin position="1"/>
        <end position="18"/>
    </location>
</feature>
<keyword evidence="1" id="KW-0472">Membrane</keyword>
<name>A0A6A5QA92_AMPQU</name>